<evidence type="ECO:0000313" key="3">
    <source>
        <dbReference type="Proteomes" id="UP001596241"/>
    </source>
</evidence>
<dbReference type="Pfam" id="PF04149">
    <property type="entry name" value="DUF397"/>
    <property type="match status" value="1"/>
</dbReference>
<evidence type="ECO:0000259" key="1">
    <source>
        <dbReference type="Pfam" id="PF04149"/>
    </source>
</evidence>
<feature type="domain" description="DUF397" evidence="1">
    <location>
        <begin position="15"/>
        <end position="71"/>
    </location>
</feature>
<comment type="caution">
    <text evidence="2">The sequence shown here is derived from an EMBL/GenBank/DDBJ whole genome shotgun (WGS) entry which is preliminary data.</text>
</comment>
<gene>
    <name evidence="2" type="ORF">ACFP3M_23395</name>
</gene>
<accession>A0ABW1FMR3</accession>
<dbReference type="Proteomes" id="UP001596241">
    <property type="component" value="Unassembled WGS sequence"/>
</dbReference>
<protein>
    <submittedName>
        <fullName evidence="2">DUF397 domain-containing protein</fullName>
    </submittedName>
</protein>
<keyword evidence="3" id="KW-1185">Reference proteome</keyword>
<sequence length="77" mass="7900">MNGEAARKAGDLSGATWFKSSYSGSNGGQCVEISRTFAVSGLVPVRDSKAPQGPALVFPADGWSSFVSTVKRGGFSA</sequence>
<name>A0ABW1FMR3_9ACTN</name>
<reference evidence="3" key="1">
    <citation type="journal article" date="2019" name="Int. J. Syst. Evol. Microbiol.">
        <title>The Global Catalogue of Microorganisms (GCM) 10K type strain sequencing project: providing services to taxonomists for standard genome sequencing and annotation.</title>
        <authorList>
            <consortium name="The Broad Institute Genomics Platform"/>
            <consortium name="The Broad Institute Genome Sequencing Center for Infectious Disease"/>
            <person name="Wu L."/>
            <person name="Ma J."/>
        </authorList>
    </citation>
    <scope>NUCLEOTIDE SEQUENCE [LARGE SCALE GENOMIC DNA]</scope>
    <source>
        <strain evidence="3">CGMCC 1.15809</strain>
    </source>
</reference>
<proteinExistence type="predicted"/>
<organism evidence="2 3">
    <name type="scientific">Streptomyces ramulosus</name>
    <dbReference type="NCBI Taxonomy" id="47762"/>
    <lineage>
        <taxon>Bacteria</taxon>
        <taxon>Bacillati</taxon>
        <taxon>Actinomycetota</taxon>
        <taxon>Actinomycetes</taxon>
        <taxon>Kitasatosporales</taxon>
        <taxon>Streptomycetaceae</taxon>
        <taxon>Streptomyces</taxon>
    </lineage>
</organism>
<dbReference type="EMBL" id="JBHSPW010000011">
    <property type="protein sequence ID" value="MFC5895743.1"/>
    <property type="molecule type" value="Genomic_DNA"/>
</dbReference>
<dbReference type="RefSeq" id="WP_345088246.1">
    <property type="nucleotide sequence ID" value="NZ_BAAAWG010000014.1"/>
</dbReference>
<dbReference type="InterPro" id="IPR007278">
    <property type="entry name" value="DUF397"/>
</dbReference>
<evidence type="ECO:0000313" key="2">
    <source>
        <dbReference type="EMBL" id="MFC5895743.1"/>
    </source>
</evidence>